<reference evidence="1" key="1">
    <citation type="submission" date="2020-05" db="EMBL/GenBank/DDBJ databases">
        <authorList>
            <person name="Zhu T."/>
            <person name="Keshari N."/>
            <person name="Lu X."/>
        </authorList>
    </citation>
    <scope>NUCLEOTIDE SEQUENCE</scope>
    <source>
        <strain evidence="1">NK1-12</strain>
    </source>
</reference>
<sequence>MELTAETLPYVEGKEFNDVLPLKVEQAEGPQDRMGFVEDLVRGKTALHIGCLDHVPLIQQRLQNNRWLHGRISQSASTCLGIDINQAGIEFARTQLNITNICYGDITDPHPIDAIASKHWDYVIFGEVIEHVDSPVLFLRTFAATYGNCIDRIVITVPNAFKASNIRLAFKSLEVINSDHRYWFTPYTIWKVVHQAGLQVEQIQMCKFDHTGNALREKVRDFVLSKIPLLAEDIVVVCRQP</sequence>
<dbReference type="AlphaFoldDB" id="A0AA96WMU2"/>
<dbReference type="InterPro" id="IPR029063">
    <property type="entry name" value="SAM-dependent_MTases_sf"/>
</dbReference>
<keyword evidence="1" id="KW-0489">Methyltransferase</keyword>
<proteinExistence type="predicted"/>
<dbReference type="RefSeq" id="WP_316436107.1">
    <property type="nucleotide sequence ID" value="NZ_CP053587.1"/>
</dbReference>
<keyword evidence="1" id="KW-0808">Transferase</keyword>
<accession>A0AA96WMU2</accession>
<dbReference type="EMBL" id="CP053587">
    <property type="protein sequence ID" value="WNZ27680.1"/>
    <property type="molecule type" value="Genomic_DNA"/>
</dbReference>
<organism evidence="1">
    <name type="scientific">Leptolyngbya sp. NK1-12</name>
    <dbReference type="NCBI Taxonomy" id="2547451"/>
    <lineage>
        <taxon>Bacteria</taxon>
        <taxon>Bacillati</taxon>
        <taxon>Cyanobacteriota</taxon>
        <taxon>Cyanophyceae</taxon>
        <taxon>Leptolyngbyales</taxon>
        <taxon>Leptolyngbyaceae</taxon>
        <taxon>Leptolyngbya group</taxon>
        <taxon>Leptolyngbya</taxon>
    </lineage>
</organism>
<dbReference type="Gene3D" id="3.40.50.150">
    <property type="entry name" value="Vaccinia Virus protein VP39"/>
    <property type="match status" value="1"/>
</dbReference>
<dbReference type="GO" id="GO:0008168">
    <property type="term" value="F:methyltransferase activity"/>
    <property type="evidence" value="ECO:0007669"/>
    <property type="project" value="UniProtKB-KW"/>
</dbReference>
<name>A0AA96WMU2_9CYAN</name>
<protein>
    <submittedName>
        <fullName evidence="1">Methyltransferase domain-containing protein</fullName>
    </submittedName>
</protein>
<dbReference type="SUPFAM" id="SSF53335">
    <property type="entry name" value="S-adenosyl-L-methionine-dependent methyltransferases"/>
    <property type="match status" value="1"/>
</dbReference>
<gene>
    <name evidence="1" type="ORF">HJG54_33060</name>
</gene>
<dbReference type="Pfam" id="PF13489">
    <property type="entry name" value="Methyltransf_23"/>
    <property type="match status" value="1"/>
</dbReference>
<dbReference type="GO" id="GO:0032259">
    <property type="term" value="P:methylation"/>
    <property type="evidence" value="ECO:0007669"/>
    <property type="project" value="UniProtKB-KW"/>
</dbReference>
<evidence type="ECO:0000313" key="1">
    <source>
        <dbReference type="EMBL" id="WNZ27680.1"/>
    </source>
</evidence>